<dbReference type="EMBL" id="DSEE01000473">
    <property type="protein sequence ID" value="HER40853.1"/>
    <property type="molecule type" value="Genomic_DNA"/>
</dbReference>
<feature type="non-terminal residue" evidence="1">
    <location>
        <position position="1"/>
    </location>
</feature>
<organism evidence="1">
    <name type="scientific">Salinimicrobium catena</name>
    <dbReference type="NCBI Taxonomy" id="390640"/>
    <lineage>
        <taxon>Bacteria</taxon>
        <taxon>Pseudomonadati</taxon>
        <taxon>Bacteroidota</taxon>
        <taxon>Flavobacteriia</taxon>
        <taxon>Flavobacteriales</taxon>
        <taxon>Flavobacteriaceae</taxon>
        <taxon>Salinimicrobium</taxon>
    </lineage>
</organism>
<evidence type="ECO:0000313" key="1">
    <source>
        <dbReference type="EMBL" id="HER40853.1"/>
    </source>
</evidence>
<dbReference type="AlphaFoldDB" id="A0A7C2R4G4"/>
<protein>
    <submittedName>
        <fullName evidence="1">Uncharacterized protein</fullName>
    </submittedName>
</protein>
<sequence length="81" mass="9653">VNNIDPVKYCLDNIEIAFRWNKPAIISSHRVNFIGSIIKENRENNLRLFFKLLKEIAHKWREVEFLNSEQLGDLIFYDVFG</sequence>
<comment type="caution">
    <text evidence="1">The sequence shown here is derived from an EMBL/GenBank/DDBJ whole genome shotgun (WGS) entry which is preliminary data.</text>
</comment>
<name>A0A7C2R4G4_9FLAO</name>
<dbReference type="Proteomes" id="UP000885753">
    <property type="component" value="Unassembled WGS sequence"/>
</dbReference>
<reference evidence="1" key="1">
    <citation type="journal article" date="2020" name="mSystems">
        <title>Genome- and Community-Level Interaction Insights into Carbon Utilization and Element Cycling Functions of Hydrothermarchaeota in Hydrothermal Sediment.</title>
        <authorList>
            <person name="Zhou Z."/>
            <person name="Liu Y."/>
            <person name="Xu W."/>
            <person name="Pan J."/>
            <person name="Luo Z.H."/>
            <person name="Li M."/>
        </authorList>
    </citation>
    <scope>NUCLEOTIDE SEQUENCE [LARGE SCALE GENOMIC DNA]</scope>
    <source>
        <strain evidence="1">SpSt-1235</strain>
    </source>
</reference>
<proteinExistence type="predicted"/>
<gene>
    <name evidence="1" type="ORF">ENO10_06495</name>
</gene>
<accession>A0A7C2R4G4</accession>